<reference evidence="1 2" key="1">
    <citation type="submission" date="2019-08" db="EMBL/GenBank/DDBJ databases">
        <title>Draft genome sequences of two oriental melons (Cucumis melo L. var makuwa).</title>
        <authorList>
            <person name="Kwon S.-Y."/>
        </authorList>
    </citation>
    <scope>NUCLEOTIDE SEQUENCE [LARGE SCALE GENOMIC DNA]</scope>
    <source>
        <strain evidence="2">cv. Chang Bougi</strain>
        <tissue evidence="1">Leaf</tissue>
    </source>
</reference>
<comment type="caution">
    <text evidence="1">The sequence shown here is derived from an EMBL/GenBank/DDBJ whole genome shotgun (WGS) entry which is preliminary data.</text>
</comment>
<name>A0A5D3CJ48_CUCMM</name>
<dbReference type="AlphaFoldDB" id="A0A5D3CJ48"/>
<evidence type="ECO:0000313" key="1">
    <source>
        <dbReference type="EMBL" id="TYK10406.1"/>
    </source>
</evidence>
<proteinExistence type="predicted"/>
<accession>A0A5D3CJ48</accession>
<dbReference type="Proteomes" id="UP000321947">
    <property type="component" value="Unassembled WGS sequence"/>
</dbReference>
<organism evidence="1 2">
    <name type="scientific">Cucumis melo var. makuwa</name>
    <name type="common">Oriental melon</name>
    <dbReference type="NCBI Taxonomy" id="1194695"/>
    <lineage>
        <taxon>Eukaryota</taxon>
        <taxon>Viridiplantae</taxon>
        <taxon>Streptophyta</taxon>
        <taxon>Embryophyta</taxon>
        <taxon>Tracheophyta</taxon>
        <taxon>Spermatophyta</taxon>
        <taxon>Magnoliopsida</taxon>
        <taxon>eudicotyledons</taxon>
        <taxon>Gunneridae</taxon>
        <taxon>Pentapetalae</taxon>
        <taxon>rosids</taxon>
        <taxon>fabids</taxon>
        <taxon>Cucurbitales</taxon>
        <taxon>Cucurbitaceae</taxon>
        <taxon>Benincaseae</taxon>
        <taxon>Cucumis</taxon>
    </lineage>
</organism>
<dbReference type="EMBL" id="SSTD01011126">
    <property type="protein sequence ID" value="TYK10406.1"/>
    <property type="molecule type" value="Genomic_DNA"/>
</dbReference>
<gene>
    <name evidence="1" type="ORF">E5676_scaffold459G00490</name>
</gene>
<evidence type="ECO:0000313" key="2">
    <source>
        <dbReference type="Proteomes" id="UP000321947"/>
    </source>
</evidence>
<protein>
    <submittedName>
        <fullName evidence="1">Pentatricopeptide repeat-containing protein</fullName>
    </submittedName>
</protein>
<sequence length="142" mass="15934">MELYLHSPDATIFRCFSTSFTSTVISMTSMSSTPYFISSSHSRSLKRSSTQSSDALQRDPKKGLSRILRKDAAIKAIEKKANSKKYNNLWPKAVLEALDEAIQENLWETALKNPFAPEVLQSSSFSNFNMTANASSARIFFH</sequence>